<keyword evidence="2" id="KW-1185">Reference proteome</keyword>
<dbReference type="Proteomes" id="UP000232693">
    <property type="component" value="Chromosome"/>
</dbReference>
<dbReference type="InterPro" id="IPR011635">
    <property type="entry name" value="CARDB"/>
</dbReference>
<evidence type="ECO:0000313" key="2">
    <source>
        <dbReference type="Proteomes" id="UP000232693"/>
    </source>
</evidence>
<dbReference type="EMBL" id="CP025120">
    <property type="protein sequence ID" value="AUD78016.1"/>
    <property type="molecule type" value="Genomic_DNA"/>
</dbReference>
<dbReference type="PRINTS" id="PR00138">
    <property type="entry name" value="MATRIXIN"/>
</dbReference>
<dbReference type="InterPro" id="IPR013783">
    <property type="entry name" value="Ig-like_fold"/>
</dbReference>
<organism evidence="1 2">
    <name type="scientific">Kangiella profundi</name>
    <dbReference type="NCBI Taxonomy" id="1561924"/>
    <lineage>
        <taxon>Bacteria</taxon>
        <taxon>Pseudomonadati</taxon>
        <taxon>Pseudomonadota</taxon>
        <taxon>Gammaproteobacteria</taxon>
        <taxon>Kangiellales</taxon>
        <taxon>Kangiellaceae</taxon>
        <taxon>Kangiella</taxon>
    </lineage>
</organism>
<dbReference type="SUPFAM" id="SSF55486">
    <property type="entry name" value="Metalloproteases ('zincins'), catalytic domain"/>
    <property type="match status" value="1"/>
</dbReference>
<dbReference type="AlphaFoldDB" id="A0A2K9ACA9"/>
<dbReference type="Pfam" id="PF07705">
    <property type="entry name" value="CARDB"/>
    <property type="match status" value="1"/>
</dbReference>
<name>A0A2K9ACA9_9GAMM</name>
<dbReference type="RefSeq" id="WP_106645925.1">
    <property type="nucleotide sequence ID" value="NZ_BMGO01000001.1"/>
</dbReference>
<dbReference type="OrthoDB" id="574310at2"/>
<dbReference type="Gene3D" id="3.40.390.10">
    <property type="entry name" value="Collagenase (Catalytic Domain)"/>
    <property type="match status" value="1"/>
</dbReference>
<accession>A0A2K9ACA9</accession>
<proteinExistence type="predicted"/>
<dbReference type="GO" id="GO:0008270">
    <property type="term" value="F:zinc ion binding"/>
    <property type="evidence" value="ECO:0007669"/>
    <property type="project" value="InterPro"/>
</dbReference>
<evidence type="ECO:0000313" key="1">
    <source>
        <dbReference type="EMBL" id="AUD78016.1"/>
    </source>
</evidence>
<dbReference type="GO" id="GO:0004222">
    <property type="term" value="F:metalloendopeptidase activity"/>
    <property type="evidence" value="ECO:0007669"/>
    <property type="project" value="InterPro"/>
</dbReference>
<dbReference type="InterPro" id="IPR021190">
    <property type="entry name" value="Pept_M10A"/>
</dbReference>
<dbReference type="InterPro" id="IPR024079">
    <property type="entry name" value="MetalloPept_cat_dom_sf"/>
</dbReference>
<dbReference type="Gene3D" id="2.60.40.10">
    <property type="entry name" value="Immunoglobulins"/>
    <property type="match status" value="1"/>
</dbReference>
<reference evidence="1 2" key="1">
    <citation type="submission" date="2017-12" db="EMBL/GenBank/DDBJ databases">
        <title>Kangiella profundi FT102 completed genome.</title>
        <authorList>
            <person name="Xu J."/>
            <person name="Wang J."/>
            <person name="Lu Y."/>
        </authorList>
    </citation>
    <scope>NUCLEOTIDE SEQUENCE [LARGE SCALE GENOMIC DNA]</scope>
    <source>
        <strain evidence="1 2">FT102</strain>
    </source>
</reference>
<sequence length="369" mass="40785">MKKLILISSVIAASFLGMKAEAATLDTSCNGVYKKWNTNNVTFRASSVGFPAGNDYRTALGHVITQFNKNPSKIRFSMQYDDPSVGMNNGQNEVWWSSSISAPAVAYTWSSCSWFFGWTNKITEADIVFKNTVNYIPGVEYGIRARAENLIPYGGSSRPFKTTALHEFGHGAGLGHENGRYSIMGQDWDHIHRNYVYALAYMGEDANYGLRQLYGNNAGNVQDVGVVHWKYSGASGAYSSHIRTKLYNTSGVELPYTTVNGERRYNVSKGQQVRMELTYENNGESGQAPTIYYYVSTNNFISTADTLIASTSFALQPEGSVYTSTRTVTIPSTLNSGQNYFLGALLDPNNTIAEVEESNNATYIPIRVN</sequence>
<gene>
    <name evidence="1" type="ORF">CW740_01665</name>
</gene>
<dbReference type="KEGG" id="kpd:CW740_01665"/>
<protein>
    <submittedName>
        <fullName evidence="1">Uncharacterized protein</fullName>
    </submittedName>
</protein>
<dbReference type="GO" id="GO:0006508">
    <property type="term" value="P:proteolysis"/>
    <property type="evidence" value="ECO:0007669"/>
    <property type="project" value="InterPro"/>
</dbReference>